<evidence type="ECO:0000313" key="2">
    <source>
        <dbReference type="EMBL" id="KAK5778968.1"/>
    </source>
</evidence>
<name>A0AAN7WLP7_9SACH</name>
<organism evidence="2 3">
    <name type="scientific">Arxiozyma heterogenica</name>
    <dbReference type="NCBI Taxonomy" id="278026"/>
    <lineage>
        <taxon>Eukaryota</taxon>
        <taxon>Fungi</taxon>
        <taxon>Dikarya</taxon>
        <taxon>Ascomycota</taxon>
        <taxon>Saccharomycotina</taxon>
        <taxon>Saccharomycetes</taxon>
        <taxon>Saccharomycetales</taxon>
        <taxon>Saccharomycetaceae</taxon>
        <taxon>Arxiozyma</taxon>
    </lineage>
</organism>
<dbReference type="GO" id="GO:0031573">
    <property type="term" value="P:mitotic intra-S DNA damage checkpoint signaling"/>
    <property type="evidence" value="ECO:0007669"/>
    <property type="project" value="InterPro"/>
</dbReference>
<protein>
    <submittedName>
        <fullName evidence="2">Uncharacterized protein</fullName>
    </submittedName>
</protein>
<dbReference type="PANTHER" id="PTHR15237:SF0">
    <property type="entry name" value="CELL CYCLE CHECKPOINT CONTROL PROTEIN"/>
    <property type="match status" value="1"/>
</dbReference>
<accession>A0AAN7WLP7</accession>
<comment type="caution">
    <text evidence="2">The sequence shown here is derived from an EMBL/GenBank/DDBJ whole genome shotgun (WGS) entry which is preliminary data.</text>
</comment>
<dbReference type="InterPro" id="IPR007268">
    <property type="entry name" value="Rad9/Ddc1"/>
</dbReference>
<reference evidence="3" key="1">
    <citation type="submission" date="2023-07" db="EMBL/GenBank/DDBJ databases">
        <title>A draft genome of Kazachstania heterogenica Y-27499.</title>
        <authorList>
            <person name="Donic C."/>
            <person name="Kralova J.S."/>
            <person name="Fidel L."/>
            <person name="Ben-Dor S."/>
            <person name="Jung S."/>
        </authorList>
    </citation>
    <scope>NUCLEOTIDE SEQUENCE [LARGE SCALE GENOMIC DNA]</scope>
    <source>
        <strain evidence="3">Y27499</strain>
    </source>
</reference>
<dbReference type="AlphaFoldDB" id="A0AAN7WLP7"/>
<dbReference type="PANTHER" id="PTHR15237">
    <property type="entry name" value="DNA REPAIR PROTEIN RAD9"/>
    <property type="match status" value="1"/>
</dbReference>
<feature type="compositionally biased region" description="Basic and acidic residues" evidence="1">
    <location>
        <begin position="577"/>
        <end position="588"/>
    </location>
</feature>
<feature type="region of interest" description="Disordered" evidence="1">
    <location>
        <begin position="312"/>
        <end position="342"/>
    </location>
</feature>
<dbReference type="Proteomes" id="UP001306508">
    <property type="component" value="Unassembled WGS sequence"/>
</dbReference>
<keyword evidence="3" id="KW-1185">Reference proteome</keyword>
<feature type="region of interest" description="Disordered" evidence="1">
    <location>
        <begin position="649"/>
        <end position="688"/>
    </location>
</feature>
<dbReference type="EMBL" id="JAWIZZ010000048">
    <property type="protein sequence ID" value="KAK5778968.1"/>
    <property type="molecule type" value="Genomic_DNA"/>
</dbReference>
<dbReference type="GO" id="GO:0000076">
    <property type="term" value="P:DNA replication checkpoint signaling"/>
    <property type="evidence" value="ECO:0007669"/>
    <property type="project" value="TreeGrafter"/>
</dbReference>
<gene>
    <name evidence="2" type="ORF">RI543_003587</name>
</gene>
<dbReference type="Gene3D" id="3.70.10.10">
    <property type="match status" value="1"/>
</dbReference>
<dbReference type="PRINTS" id="PR02063">
    <property type="entry name" value="DNADAMAGECP1"/>
</dbReference>
<evidence type="ECO:0000313" key="3">
    <source>
        <dbReference type="Proteomes" id="UP001306508"/>
    </source>
</evidence>
<feature type="compositionally biased region" description="Polar residues" evidence="1">
    <location>
        <begin position="537"/>
        <end position="552"/>
    </location>
</feature>
<feature type="compositionally biased region" description="Basic and acidic residues" evidence="1">
    <location>
        <begin position="317"/>
        <end position="335"/>
    </location>
</feature>
<proteinExistence type="predicted"/>
<sequence>MSFRATIDSISKHNAWYRGIYVLNTIDEKIKITIIENSLILWAVHNTGSSCCQIIYDKSFFKDFEFKPNNVVFGEDGLQTVTDLHGIEHKIFSFEMDAKSLNMVSRKSDNDEIKEFTISIDNTTTCPDSLMNRLIVTITMQSLIVKDHTPLFTPIKFSSNRLDLQYKKRLLDVYGDTMYDNDELDRSFDPALVKLFKQIERELSQSIFGNIIGRHLIRRVNDPSQLTEEDEINFISCNYKLIKNFVDNCKSNVIKDVKMELFENILTLTGSRSDLKNSSEILQHGIIISNTIDTNDLGPYCIYNIEEDEEGEEEGNVETRFRSKGKYDNQKDKHVDQKKRHKEVKPSKKMVFTLKDFKSFINMATIWKSIGTPHGVQEDSNKEVNIWFCRPGQPILFQISKPSIQASLLLLTDGSETNISQSIGTHFFVERQSPLKHKKEHSPQRISPNKKRSIIPDLNPSQSVKMNKDYDISTSTIAGSISTRIPRLDLLEIRNNRISPLKVSKTPLTKVDSPLKGDIYENSRLYRQSPRRLFVTDDNSQEGSPQRMQTGLTGMFPSISRTSSTLSDRGLSKSSKPRNETTDHEQIQRGKGIRNNFERTDTIVGWGRFKEEQKCFNEQKPFGKISRESSMKEDEIDRQRILRQEKMKYVNSKKKSTDKEQHKKDELSISLDDNLGPTQYNPVKGLFE</sequence>
<dbReference type="SUPFAM" id="SSF55979">
    <property type="entry name" value="DNA clamp"/>
    <property type="match status" value="1"/>
</dbReference>
<dbReference type="GO" id="GO:0030896">
    <property type="term" value="C:checkpoint clamp complex"/>
    <property type="evidence" value="ECO:0007669"/>
    <property type="project" value="InterPro"/>
</dbReference>
<dbReference type="GO" id="GO:0051321">
    <property type="term" value="P:meiotic cell cycle"/>
    <property type="evidence" value="ECO:0007669"/>
    <property type="project" value="InterPro"/>
</dbReference>
<dbReference type="GO" id="GO:0000725">
    <property type="term" value="P:recombinational repair"/>
    <property type="evidence" value="ECO:0007669"/>
    <property type="project" value="InterPro"/>
</dbReference>
<feature type="region of interest" description="Disordered" evidence="1">
    <location>
        <begin position="434"/>
        <end position="460"/>
    </location>
</feature>
<feature type="region of interest" description="Disordered" evidence="1">
    <location>
        <begin position="535"/>
        <end position="595"/>
    </location>
</feature>
<dbReference type="GO" id="GO:0071479">
    <property type="term" value="P:cellular response to ionizing radiation"/>
    <property type="evidence" value="ECO:0007669"/>
    <property type="project" value="TreeGrafter"/>
</dbReference>
<dbReference type="InterPro" id="IPR046938">
    <property type="entry name" value="DNA_clamp_sf"/>
</dbReference>
<feature type="compositionally biased region" description="Basic and acidic residues" evidence="1">
    <location>
        <begin position="655"/>
        <end position="667"/>
    </location>
</feature>
<evidence type="ECO:0000256" key="1">
    <source>
        <dbReference type="SAM" id="MobiDB-lite"/>
    </source>
</evidence>
<dbReference type="InterPro" id="IPR026217">
    <property type="entry name" value="Ddc1"/>
</dbReference>